<keyword evidence="2" id="KW-1133">Transmembrane helix</keyword>
<protein>
    <submittedName>
        <fullName evidence="3">Uncharacterized protein</fullName>
    </submittedName>
</protein>
<keyword evidence="2" id="KW-0472">Membrane</keyword>
<feature type="transmembrane region" description="Helical" evidence="2">
    <location>
        <begin position="63"/>
        <end position="90"/>
    </location>
</feature>
<sequence>MLYRLLSLTGVLSEEKICLGLCINSIRIGGSLCASFLLFGKRFSTHKLQSLPDPWAVFRDIQLHVQAVLSILLATFAGFGVAMSGNSIIVEFLRSRRMWRAWLDQRRRSQEMTQPDRSPESAHSPEIAPPYHHETETEDSVTVVGAERSSRTERVLAV</sequence>
<organism evidence="3 4">
    <name type="scientific">Tetracentron sinense</name>
    <name type="common">Spur-leaf</name>
    <dbReference type="NCBI Taxonomy" id="13715"/>
    <lineage>
        <taxon>Eukaryota</taxon>
        <taxon>Viridiplantae</taxon>
        <taxon>Streptophyta</taxon>
        <taxon>Embryophyta</taxon>
        <taxon>Tracheophyta</taxon>
        <taxon>Spermatophyta</taxon>
        <taxon>Magnoliopsida</taxon>
        <taxon>Trochodendrales</taxon>
        <taxon>Trochodendraceae</taxon>
        <taxon>Tetracentron</taxon>
    </lineage>
</organism>
<feature type="region of interest" description="Disordered" evidence="1">
    <location>
        <begin position="109"/>
        <end position="158"/>
    </location>
</feature>
<accession>A0A834Z1M5</accession>
<dbReference type="OrthoDB" id="1729781at2759"/>
<keyword evidence="4" id="KW-1185">Reference proteome</keyword>
<comment type="caution">
    <text evidence="3">The sequence shown here is derived from an EMBL/GenBank/DDBJ whole genome shotgun (WGS) entry which is preliminary data.</text>
</comment>
<evidence type="ECO:0000313" key="4">
    <source>
        <dbReference type="Proteomes" id="UP000655225"/>
    </source>
</evidence>
<feature type="transmembrane region" description="Helical" evidence="2">
    <location>
        <begin position="21"/>
        <end position="43"/>
    </location>
</feature>
<evidence type="ECO:0000313" key="3">
    <source>
        <dbReference type="EMBL" id="KAF8397680.1"/>
    </source>
</evidence>
<dbReference type="Proteomes" id="UP000655225">
    <property type="component" value="Unassembled WGS sequence"/>
</dbReference>
<dbReference type="AlphaFoldDB" id="A0A834Z1M5"/>
<feature type="compositionally biased region" description="Basic and acidic residues" evidence="1">
    <location>
        <begin position="148"/>
        <end position="158"/>
    </location>
</feature>
<name>A0A834Z1M5_TETSI</name>
<evidence type="ECO:0000256" key="2">
    <source>
        <dbReference type="SAM" id="Phobius"/>
    </source>
</evidence>
<evidence type="ECO:0000256" key="1">
    <source>
        <dbReference type="SAM" id="MobiDB-lite"/>
    </source>
</evidence>
<dbReference type="PANTHER" id="PTHR46158">
    <property type="entry name" value="OS02G0165000 PROTEIN"/>
    <property type="match status" value="1"/>
</dbReference>
<dbReference type="EMBL" id="JABCRI010000011">
    <property type="protein sequence ID" value="KAF8397680.1"/>
    <property type="molecule type" value="Genomic_DNA"/>
</dbReference>
<reference evidence="3 4" key="1">
    <citation type="submission" date="2020-04" db="EMBL/GenBank/DDBJ databases">
        <title>Plant Genome Project.</title>
        <authorList>
            <person name="Zhang R.-G."/>
        </authorList>
    </citation>
    <scope>NUCLEOTIDE SEQUENCE [LARGE SCALE GENOMIC DNA]</scope>
    <source>
        <strain evidence="3">YNK0</strain>
        <tissue evidence="3">Leaf</tissue>
    </source>
</reference>
<proteinExistence type="predicted"/>
<keyword evidence="2" id="KW-0812">Transmembrane</keyword>
<dbReference type="PANTHER" id="PTHR46158:SF1">
    <property type="entry name" value="RING_U-BOX SUPERFAMILY PROTEIN"/>
    <property type="match status" value="1"/>
</dbReference>
<gene>
    <name evidence="3" type="ORF">HHK36_016601</name>
</gene>